<dbReference type="PANTHER" id="PTHR45138:SF9">
    <property type="entry name" value="DIGUANYLATE CYCLASE DGCM-RELATED"/>
    <property type="match status" value="1"/>
</dbReference>
<evidence type="ECO:0000313" key="3">
    <source>
        <dbReference type="EMBL" id="RIX49267.1"/>
    </source>
</evidence>
<comment type="caution">
    <text evidence="3">The sequence shown here is derived from an EMBL/GenBank/DDBJ whole genome shotgun (WGS) entry which is preliminary data.</text>
</comment>
<keyword evidence="4" id="KW-1185">Reference proteome</keyword>
<reference evidence="3 4" key="1">
    <citation type="submission" date="2018-09" db="EMBL/GenBank/DDBJ databases">
        <title>Paenibacillus aracenensis nov. sp. isolated from a cave in southern Spain.</title>
        <authorList>
            <person name="Jurado V."/>
            <person name="Gutierrez-Patricio S."/>
            <person name="Gonzalez-Pimentel J.L."/>
            <person name="Miller A.Z."/>
            <person name="Laiz L."/>
            <person name="Saiz-Jimenez C."/>
        </authorList>
    </citation>
    <scope>NUCLEOTIDE SEQUENCE [LARGE SCALE GENOMIC DNA]</scope>
    <source>
        <strain evidence="3 4">DSM 22867</strain>
    </source>
</reference>
<evidence type="ECO:0000256" key="1">
    <source>
        <dbReference type="SAM" id="MobiDB-lite"/>
    </source>
</evidence>
<proteinExistence type="predicted"/>
<organism evidence="3 4">
    <name type="scientific">Paenibacillus nanensis</name>
    <dbReference type="NCBI Taxonomy" id="393251"/>
    <lineage>
        <taxon>Bacteria</taxon>
        <taxon>Bacillati</taxon>
        <taxon>Bacillota</taxon>
        <taxon>Bacilli</taxon>
        <taxon>Bacillales</taxon>
        <taxon>Paenibacillaceae</taxon>
        <taxon>Paenibacillus</taxon>
    </lineage>
</organism>
<dbReference type="InterPro" id="IPR050469">
    <property type="entry name" value="Diguanylate_Cyclase"/>
</dbReference>
<dbReference type="InterPro" id="IPR029787">
    <property type="entry name" value="Nucleotide_cyclase"/>
</dbReference>
<dbReference type="SUPFAM" id="SSF55073">
    <property type="entry name" value="Nucleotide cyclase"/>
    <property type="match status" value="1"/>
</dbReference>
<dbReference type="Gene3D" id="3.30.70.270">
    <property type="match status" value="1"/>
</dbReference>
<evidence type="ECO:0000259" key="2">
    <source>
        <dbReference type="PROSITE" id="PS50887"/>
    </source>
</evidence>
<evidence type="ECO:0000313" key="4">
    <source>
        <dbReference type="Proteomes" id="UP000266482"/>
    </source>
</evidence>
<dbReference type="Pfam" id="PF00990">
    <property type="entry name" value="GGDEF"/>
    <property type="match status" value="1"/>
</dbReference>
<dbReference type="OrthoDB" id="9759607at2"/>
<dbReference type="GO" id="GO:0043709">
    <property type="term" value="P:cell adhesion involved in single-species biofilm formation"/>
    <property type="evidence" value="ECO:0007669"/>
    <property type="project" value="TreeGrafter"/>
</dbReference>
<dbReference type="PROSITE" id="PS50887">
    <property type="entry name" value="GGDEF"/>
    <property type="match status" value="1"/>
</dbReference>
<dbReference type="InterPro" id="IPR000160">
    <property type="entry name" value="GGDEF_dom"/>
</dbReference>
<feature type="region of interest" description="Disordered" evidence="1">
    <location>
        <begin position="1"/>
        <end position="26"/>
    </location>
</feature>
<dbReference type="GO" id="GO:0005886">
    <property type="term" value="C:plasma membrane"/>
    <property type="evidence" value="ECO:0007669"/>
    <property type="project" value="TreeGrafter"/>
</dbReference>
<dbReference type="EMBL" id="QXQA01000019">
    <property type="protein sequence ID" value="RIX49267.1"/>
    <property type="molecule type" value="Genomic_DNA"/>
</dbReference>
<feature type="domain" description="GGDEF" evidence="2">
    <location>
        <begin position="1"/>
        <end position="94"/>
    </location>
</feature>
<accession>A0A3A1UPK2</accession>
<dbReference type="AlphaFoldDB" id="A0A3A1UPK2"/>
<dbReference type="PANTHER" id="PTHR45138">
    <property type="entry name" value="REGULATORY COMPONENTS OF SENSORY TRANSDUCTION SYSTEM"/>
    <property type="match status" value="1"/>
</dbReference>
<gene>
    <name evidence="3" type="ORF">D3P08_23315</name>
</gene>
<name>A0A3A1UPK2_9BACL</name>
<feature type="compositionally biased region" description="Polar residues" evidence="1">
    <location>
        <begin position="1"/>
        <end position="20"/>
    </location>
</feature>
<dbReference type="RefSeq" id="WP_119602532.1">
    <property type="nucleotide sequence ID" value="NZ_QXQA01000019.1"/>
</dbReference>
<dbReference type="GO" id="GO:1902201">
    <property type="term" value="P:negative regulation of bacterial-type flagellum-dependent cell motility"/>
    <property type="evidence" value="ECO:0007669"/>
    <property type="project" value="TreeGrafter"/>
</dbReference>
<sequence>MASSQLSNPVAVTLLPNTDSEGARQAAESIKKRIDELQIPHIASILNDHVTASIGVALMIPTPGLERNEMVEHADKALYQAKLAGRNRIYEVPIFSV</sequence>
<dbReference type="Proteomes" id="UP000266482">
    <property type="component" value="Unassembled WGS sequence"/>
</dbReference>
<protein>
    <submittedName>
        <fullName evidence="3">Diguanylate cyclase</fullName>
    </submittedName>
</protein>
<dbReference type="GO" id="GO:0052621">
    <property type="term" value="F:diguanylate cyclase activity"/>
    <property type="evidence" value="ECO:0007669"/>
    <property type="project" value="TreeGrafter"/>
</dbReference>
<dbReference type="InterPro" id="IPR043128">
    <property type="entry name" value="Rev_trsase/Diguanyl_cyclase"/>
</dbReference>
<dbReference type="NCBIfam" id="TIGR00254">
    <property type="entry name" value="GGDEF"/>
    <property type="match status" value="1"/>
</dbReference>